<comment type="caution">
    <text evidence="1">The sequence shown here is derived from an EMBL/GenBank/DDBJ whole genome shotgun (WGS) entry which is preliminary data.</text>
</comment>
<keyword evidence="2" id="KW-1185">Reference proteome</keyword>
<protein>
    <submittedName>
        <fullName evidence="1">Glutamine cyclotransferase</fullName>
    </submittedName>
</protein>
<reference evidence="1 2" key="1">
    <citation type="submission" date="2019-02" db="EMBL/GenBank/DDBJ databases">
        <title>Deep-cultivation of Planctomycetes and their phenomic and genomic characterization uncovers novel biology.</title>
        <authorList>
            <person name="Wiegand S."/>
            <person name="Jogler M."/>
            <person name="Boedeker C."/>
            <person name="Pinto D."/>
            <person name="Vollmers J."/>
            <person name="Rivas-Marin E."/>
            <person name="Kohn T."/>
            <person name="Peeters S.H."/>
            <person name="Heuer A."/>
            <person name="Rast P."/>
            <person name="Oberbeckmann S."/>
            <person name="Bunk B."/>
            <person name="Jeske O."/>
            <person name="Meyerdierks A."/>
            <person name="Storesund J.E."/>
            <person name="Kallscheuer N."/>
            <person name="Luecker S."/>
            <person name="Lage O.M."/>
            <person name="Pohl T."/>
            <person name="Merkel B.J."/>
            <person name="Hornburger P."/>
            <person name="Mueller R.-W."/>
            <person name="Bruemmer F."/>
            <person name="Labrenz M."/>
            <person name="Spormann A.M."/>
            <person name="Op Den Camp H."/>
            <person name="Overmann J."/>
            <person name="Amann R."/>
            <person name="Jetten M.S.M."/>
            <person name="Mascher T."/>
            <person name="Medema M.H."/>
            <person name="Devos D.P."/>
            <person name="Kaster A.-K."/>
            <person name="Ovreas L."/>
            <person name="Rohde M."/>
            <person name="Galperin M.Y."/>
            <person name="Jogler C."/>
        </authorList>
    </citation>
    <scope>NUCLEOTIDE SEQUENCE [LARGE SCALE GENOMIC DNA]</scope>
    <source>
        <strain evidence="1 2">Pan54</strain>
    </source>
</reference>
<dbReference type="InterPro" id="IPR011044">
    <property type="entry name" value="Quino_amine_DH_bsu"/>
</dbReference>
<keyword evidence="1" id="KW-0808">Transferase</keyword>
<dbReference type="InterPro" id="IPR007788">
    <property type="entry name" value="QCT"/>
</dbReference>
<dbReference type="Gene3D" id="2.130.10.10">
    <property type="entry name" value="YVTN repeat-like/Quinoprotein amine dehydrogenase"/>
    <property type="match status" value="1"/>
</dbReference>
<accession>A0A5C5XM04</accession>
<dbReference type="RefSeq" id="WP_146504587.1">
    <property type="nucleotide sequence ID" value="NZ_SJPG01000001.1"/>
</dbReference>
<sequence length="273" mass="31283">MTSDLEKPAKPKGRWQRPLALVAIFAAMLIGFGVSWAAGNFQQIEYWRYREVAKYDHNRSDFTQGLLVHEGILYEGTGQFGQSKLQRVDLATGRVLNSVSLNKQYFGEGIAIANGELFQLTWKNRIAFVYDPETLRLTRTVRYAGEGWGLTFDGESLIMSDGSATLRFYDPKEFNVQRRVTVHDGKRTIDDLNELEYIQGEVWANIWHQDNIVRIDPKTGRVKGYVDLGGLKPLSVRLNREAVYNGIAWDEVNRKLYVTGKNWPNLFEIQVTE</sequence>
<dbReference type="OrthoDB" id="9783700at2"/>
<dbReference type="SUPFAM" id="SSF50969">
    <property type="entry name" value="YVTN repeat-like/Quinoprotein amine dehydrogenase"/>
    <property type="match status" value="1"/>
</dbReference>
<dbReference type="GO" id="GO:0016603">
    <property type="term" value="F:glutaminyl-peptide cyclotransferase activity"/>
    <property type="evidence" value="ECO:0007669"/>
    <property type="project" value="InterPro"/>
</dbReference>
<dbReference type="PANTHER" id="PTHR31270">
    <property type="entry name" value="GLUTAMINYL-PEPTIDE CYCLOTRANSFERASE"/>
    <property type="match status" value="1"/>
</dbReference>
<proteinExistence type="predicted"/>
<dbReference type="Proteomes" id="UP000316095">
    <property type="component" value="Unassembled WGS sequence"/>
</dbReference>
<dbReference type="EMBL" id="SJPG01000001">
    <property type="protein sequence ID" value="TWT62762.1"/>
    <property type="molecule type" value="Genomic_DNA"/>
</dbReference>
<organism evidence="1 2">
    <name type="scientific">Rubinisphaera italica</name>
    <dbReference type="NCBI Taxonomy" id="2527969"/>
    <lineage>
        <taxon>Bacteria</taxon>
        <taxon>Pseudomonadati</taxon>
        <taxon>Planctomycetota</taxon>
        <taxon>Planctomycetia</taxon>
        <taxon>Planctomycetales</taxon>
        <taxon>Planctomycetaceae</taxon>
        <taxon>Rubinisphaera</taxon>
    </lineage>
</organism>
<dbReference type="AlphaFoldDB" id="A0A5C5XM04"/>
<name>A0A5C5XM04_9PLAN</name>
<dbReference type="PANTHER" id="PTHR31270:SF1">
    <property type="entry name" value="GLUTAMINYL-PEPTIDE CYCLOTRANSFERASE"/>
    <property type="match status" value="1"/>
</dbReference>
<dbReference type="Pfam" id="PF05096">
    <property type="entry name" value="Glu_cyclase_2"/>
    <property type="match status" value="1"/>
</dbReference>
<evidence type="ECO:0000313" key="1">
    <source>
        <dbReference type="EMBL" id="TWT62762.1"/>
    </source>
</evidence>
<evidence type="ECO:0000313" key="2">
    <source>
        <dbReference type="Proteomes" id="UP000316095"/>
    </source>
</evidence>
<gene>
    <name evidence="1" type="ORF">Pan54_35070</name>
</gene>
<dbReference type="InterPro" id="IPR015943">
    <property type="entry name" value="WD40/YVTN_repeat-like_dom_sf"/>
</dbReference>